<name>A0A2M6WDZ7_9BACT</name>
<evidence type="ECO:0000313" key="1">
    <source>
        <dbReference type="EMBL" id="PIT91008.1"/>
    </source>
</evidence>
<dbReference type="AlphaFoldDB" id="A0A2M6WDZ7"/>
<gene>
    <name evidence="1" type="ORF">COU17_02830</name>
</gene>
<proteinExistence type="predicted"/>
<sequence length="392" mass="45337">MEKQFIILNFSHGNGPQLRTTEVALALNDEREKRGASRMGIIVPWVYQERQKTIFKENFKTFLKWHPDEIIFVRDFENILAKPLFYERDSYVAWLKRFVDTQRGVEENVKTFVRGPMRGETIDGRAVEVPAGAIALCISRYPIVDFGITPSYHVSFAYNSEILKKALQAGIAHLPPEIAQKAIGMYETIEEKQALHCIAEPATFLREKDTPLYESEVLTPPNARQYTNSKTLWPMRKGIYVSMTGIPGMKHLFEELSYSAYRTYTHKTGWLPGSIKASPSILANKNILLHFARVGWGSAWLSFYTETPLVMMPYQESDDLEVYFNNQSLERAGLGREYRGESIEELLEWGNEYKKAVREKKNELIEKYGTLDGVWYTARAIDERYRQSIDER</sequence>
<dbReference type="EMBL" id="PFBJ01000015">
    <property type="protein sequence ID" value="PIT91008.1"/>
    <property type="molecule type" value="Genomic_DNA"/>
</dbReference>
<dbReference type="Proteomes" id="UP000228809">
    <property type="component" value="Unassembled WGS sequence"/>
</dbReference>
<evidence type="ECO:0000313" key="2">
    <source>
        <dbReference type="Proteomes" id="UP000228809"/>
    </source>
</evidence>
<comment type="caution">
    <text evidence="1">The sequence shown here is derived from an EMBL/GenBank/DDBJ whole genome shotgun (WGS) entry which is preliminary data.</text>
</comment>
<reference evidence="2" key="1">
    <citation type="submission" date="2017-09" db="EMBL/GenBank/DDBJ databases">
        <title>Depth-based differentiation of microbial function through sediment-hosted aquifers and enrichment of novel symbionts in the deep terrestrial subsurface.</title>
        <authorList>
            <person name="Probst A.J."/>
            <person name="Ladd B."/>
            <person name="Jarett J.K."/>
            <person name="Geller-Mcgrath D.E."/>
            <person name="Sieber C.M.K."/>
            <person name="Emerson J.B."/>
            <person name="Anantharaman K."/>
            <person name="Thomas B.C."/>
            <person name="Malmstrom R."/>
            <person name="Stieglmeier M."/>
            <person name="Klingl A."/>
            <person name="Woyke T."/>
            <person name="Ryan C.M."/>
            <person name="Banfield J.F."/>
        </authorList>
    </citation>
    <scope>NUCLEOTIDE SEQUENCE [LARGE SCALE GENOMIC DNA]</scope>
</reference>
<evidence type="ECO:0008006" key="3">
    <source>
        <dbReference type="Google" id="ProtNLM"/>
    </source>
</evidence>
<protein>
    <recommendedName>
        <fullName evidence="3">Glycosyltransferase family 1 protein</fullName>
    </recommendedName>
</protein>
<accession>A0A2M6WDZ7</accession>
<organism evidence="1 2">
    <name type="scientific">Candidatus Kaiserbacteria bacterium CG10_big_fil_rev_8_21_14_0_10_49_17</name>
    <dbReference type="NCBI Taxonomy" id="1974609"/>
    <lineage>
        <taxon>Bacteria</taxon>
        <taxon>Candidatus Kaiseribacteriota</taxon>
    </lineage>
</organism>